<comment type="similarity">
    <text evidence="2">Belongs to the SCO1/2 family.</text>
</comment>
<keyword evidence="8" id="KW-1133">Transmembrane helix</keyword>
<keyword evidence="3" id="KW-0201">Cytochrome c-type biogenesis</keyword>
<protein>
    <submittedName>
        <fullName evidence="10">Redoxin domain-containing protein</fullName>
    </submittedName>
</protein>
<dbReference type="CDD" id="cd02966">
    <property type="entry name" value="TlpA_like_family"/>
    <property type="match status" value="1"/>
</dbReference>
<organism evidence="10 11">
    <name type="scientific">Gryllotalpicola reticulitermitis</name>
    <dbReference type="NCBI Taxonomy" id="1184153"/>
    <lineage>
        <taxon>Bacteria</taxon>
        <taxon>Bacillati</taxon>
        <taxon>Actinomycetota</taxon>
        <taxon>Actinomycetes</taxon>
        <taxon>Micrococcales</taxon>
        <taxon>Microbacteriaceae</taxon>
        <taxon>Gryllotalpicola</taxon>
    </lineage>
</organism>
<dbReference type="InterPro" id="IPR000866">
    <property type="entry name" value="AhpC/TSA"/>
</dbReference>
<keyword evidence="11" id="KW-1185">Reference proteome</keyword>
<comment type="caution">
    <text evidence="10">The sequence shown here is derived from an EMBL/GenBank/DDBJ whole genome shotgun (WGS) entry which is preliminary data.</text>
</comment>
<evidence type="ECO:0000313" key="10">
    <source>
        <dbReference type="EMBL" id="MFC4245144.1"/>
    </source>
</evidence>
<accession>A0ABV8QCS8</accession>
<evidence type="ECO:0000256" key="8">
    <source>
        <dbReference type="SAM" id="Phobius"/>
    </source>
</evidence>
<dbReference type="Gene3D" id="3.40.30.10">
    <property type="entry name" value="Glutaredoxin"/>
    <property type="match status" value="2"/>
</dbReference>
<dbReference type="Pfam" id="PF02630">
    <property type="entry name" value="SCO1-SenC"/>
    <property type="match status" value="1"/>
</dbReference>
<feature type="transmembrane region" description="Helical" evidence="8">
    <location>
        <begin position="12"/>
        <end position="38"/>
    </location>
</feature>
<keyword evidence="7" id="KW-0676">Redox-active center</keyword>
<dbReference type="SUPFAM" id="SSF52833">
    <property type="entry name" value="Thioredoxin-like"/>
    <property type="match status" value="2"/>
</dbReference>
<dbReference type="Pfam" id="PF00578">
    <property type="entry name" value="AhpC-TSA"/>
    <property type="match status" value="1"/>
</dbReference>
<feature type="domain" description="Thioredoxin" evidence="9">
    <location>
        <begin position="261"/>
        <end position="402"/>
    </location>
</feature>
<name>A0ABV8QCS8_9MICO</name>
<dbReference type="RefSeq" id="WP_390231957.1">
    <property type="nucleotide sequence ID" value="NZ_JBHSCN010000021.1"/>
</dbReference>
<evidence type="ECO:0000256" key="2">
    <source>
        <dbReference type="ARBA" id="ARBA00010996"/>
    </source>
</evidence>
<dbReference type="InterPro" id="IPR003782">
    <property type="entry name" value="SCO1/SenC"/>
</dbReference>
<gene>
    <name evidence="10" type="ORF">ACFOYW_17385</name>
</gene>
<evidence type="ECO:0000313" key="11">
    <source>
        <dbReference type="Proteomes" id="UP001595900"/>
    </source>
</evidence>
<dbReference type="PANTHER" id="PTHR42852">
    <property type="entry name" value="THIOL:DISULFIDE INTERCHANGE PROTEIN DSBE"/>
    <property type="match status" value="1"/>
</dbReference>
<keyword evidence="8" id="KW-0472">Membrane</keyword>
<evidence type="ECO:0000256" key="6">
    <source>
        <dbReference type="ARBA" id="ARBA00023157"/>
    </source>
</evidence>
<evidence type="ECO:0000256" key="3">
    <source>
        <dbReference type="ARBA" id="ARBA00022748"/>
    </source>
</evidence>
<evidence type="ECO:0000256" key="4">
    <source>
        <dbReference type="ARBA" id="ARBA00022968"/>
    </source>
</evidence>
<keyword evidence="6" id="KW-1015">Disulfide bond</keyword>
<dbReference type="InterPro" id="IPR050553">
    <property type="entry name" value="Thioredoxin_ResA/DsbE_sf"/>
</dbReference>
<feature type="domain" description="Thioredoxin" evidence="9">
    <location>
        <begin position="71"/>
        <end position="224"/>
    </location>
</feature>
<evidence type="ECO:0000256" key="1">
    <source>
        <dbReference type="ARBA" id="ARBA00004196"/>
    </source>
</evidence>
<proteinExistence type="inferred from homology"/>
<evidence type="ECO:0000256" key="5">
    <source>
        <dbReference type="ARBA" id="ARBA00023008"/>
    </source>
</evidence>
<dbReference type="PROSITE" id="PS51352">
    <property type="entry name" value="THIOREDOXIN_2"/>
    <property type="match status" value="2"/>
</dbReference>
<dbReference type="InterPro" id="IPR013766">
    <property type="entry name" value="Thioredoxin_domain"/>
</dbReference>
<dbReference type="EMBL" id="JBHSCN010000021">
    <property type="protein sequence ID" value="MFC4245144.1"/>
    <property type="molecule type" value="Genomic_DNA"/>
</dbReference>
<dbReference type="InterPro" id="IPR036249">
    <property type="entry name" value="Thioredoxin-like_sf"/>
</dbReference>
<reference evidence="11" key="1">
    <citation type="journal article" date="2019" name="Int. J. Syst. Evol. Microbiol.">
        <title>The Global Catalogue of Microorganisms (GCM) 10K type strain sequencing project: providing services to taxonomists for standard genome sequencing and annotation.</title>
        <authorList>
            <consortium name="The Broad Institute Genomics Platform"/>
            <consortium name="The Broad Institute Genome Sequencing Center for Infectious Disease"/>
            <person name="Wu L."/>
            <person name="Ma J."/>
        </authorList>
    </citation>
    <scope>NUCLEOTIDE SEQUENCE [LARGE SCALE GENOMIC DNA]</scope>
    <source>
        <strain evidence="11">CGMCC 1.10363</strain>
    </source>
</reference>
<keyword evidence="5" id="KW-0186">Copper</keyword>
<keyword evidence="8" id="KW-0812">Transmembrane</keyword>
<comment type="subcellular location">
    <subcellularLocation>
        <location evidence="1">Cell envelope</location>
    </subcellularLocation>
</comment>
<evidence type="ECO:0000259" key="9">
    <source>
        <dbReference type="PROSITE" id="PS51352"/>
    </source>
</evidence>
<dbReference type="PANTHER" id="PTHR42852:SF6">
    <property type="entry name" value="THIOL:DISULFIDE INTERCHANGE PROTEIN DSBE"/>
    <property type="match status" value="1"/>
</dbReference>
<sequence length="406" mass="42665">MTAPTPTPTRRARAAVLMWTGAAVVLALIIAIALVAIAGKNSTSAASSDDYLRAGLNKPTADLLSLDPMTGEGTVTAPAINLTNENGTPLTLNRFRGKVAIVTVNDDQCTDQCALFAQDIQAADKDLTAAERAHIVFVAINANPYYPSVSDTLAWSKQHGLAALPNWYYGTGSPAQLSATWKAWGEPVELDPKTRTVEHGTDIFIVGPTGNEVDLATFGDESADTGPFGHGLAQIAVDALPAAQRGKVAGANLPAPLTDGTDVGATPAPFSLASLTGSGKVSTASDRGTYTVINFWASSCSACTTEMPDFQREYGQLDGKVAFLGIDVSDPTDAGRSFATKYHVTYPLVADPKGSIAGRFRITGLPYTVILSPQGEVLIRHPGTFTHDELAFVLQDLDTSLPDNDD</sequence>
<dbReference type="Proteomes" id="UP001595900">
    <property type="component" value="Unassembled WGS sequence"/>
</dbReference>
<evidence type="ECO:0000256" key="7">
    <source>
        <dbReference type="ARBA" id="ARBA00023284"/>
    </source>
</evidence>
<keyword evidence="4" id="KW-0735">Signal-anchor</keyword>